<sequence length="41" mass="4501">MAIFIIDDLRIDVPGRPEHAKPGPLSGPSYVLSYSLMPYPS</sequence>
<keyword evidence="2" id="KW-1185">Reference proteome</keyword>
<dbReference type="Proteomes" id="UP000001732">
    <property type="component" value="Chromosome"/>
</dbReference>
<name>B5Y972_COPPD</name>
<accession>B5Y972</accession>
<evidence type="ECO:0000313" key="1">
    <source>
        <dbReference type="EMBL" id="ACI18195.1"/>
    </source>
</evidence>
<dbReference type="EMBL" id="CP001145">
    <property type="protein sequence ID" value="ACI18195.1"/>
    <property type="molecule type" value="Genomic_DNA"/>
</dbReference>
<protein>
    <submittedName>
        <fullName evidence="1">Uncharacterized protein</fullName>
    </submittedName>
</protein>
<reference evidence="1 2" key="2">
    <citation type="journal article" date="2014" name="Genome Announc.">
        <title>Complete Genome Sequence of Coprothermobacter proteolyticus DSM 5265.</title>
        <authorList>
            <person name="Alexiev A."/>
            <person name="Coil D.A."/>
            <person name="Badger J.H."/>
            <person name="Enticknap J."/>
            <person name="Ward N."/>
            <person name="Robb F.T."/>
            <person name="Eisen J.A."/>
        </authorList>
    </citation>
    <scope>NUCLEOTIDE SEQUENCE [LARGE SCALE GENOMIC DNA]</scope>
    <source>
        <strain evidence="2">ATCC 35245 / DSM 5265 / OCM 4 / BT</strain>
    </source>
</reference>
<gene>
    <name evidence="1" type="ordered locus">COPRO5265_0997</name>
</gene>
<evidence type="ECO:0000313" key="2">
    <source>
        <dbReference type="Proteomes" id="UP000001732"/>
    </source>
</evidence>
<organism evidence="1 2">
    <name type="scientific">Coprothermobacter proteolyticus (strain ATCC 35245 / DSM 5265 / OCM 4 / BT)</name>
    <dbReference type="NCBI Taxonomy" id="309798"/>
    <lineage>
        <taxon>Bacteria</taxon>
        <taxon>Pseudomonadati</taxon>
        <taxon>Coprothermobacterota</taxon>
        <taxon>Coprothermobacteria</taxon>
        <taxon>Coprothermobacterales</taxon>
        <taxon>Coprothermobacteraceae</taxon>
        <taxon>Coprothermobacter</taxon>
    </lineage>
</organism>
<reference evidence="2" key="1">
    <citation type="submission" date="2008-08" db="EMBL/GenBank/DDBJ databases">
        <title>The complete genome sequence of Coprothermobacter proteolyticus strain ATCC 5245 / DSM 5265 / BT.</title>
        <authorList>
            <person name="Dodson R.J."/>
            <person name="Durkin A.S."/>
            <person name="Wu M."/>
            <person name="Eisen J."/>
            <person name="Sutton G."/>
        </authorList>
    </citation>
    <scope>NUCLEOTIDE SEQUENCE [LARGE SCALE GENOMIC DNA]</scope>
    <source>
        <strain evidence="2">ATCC 35245 / DSM 5265 / OCM 4 / BT</strain>
    </source>
</reference>
<dbReference type="AlphaFoldDB" id="B5Y972"/>
<proteinExistence type="predicted"/>